<evidence type="ECO:0000313" key="3">
    <source>
        <dbReference type="Proteomes" id="UP001159363"/>
    </source>
</evidence>
<dbReference type="Proteomes" id="UP001159363">
    <property type="component" value="Chromosome X"/>
</dbReference>
<proteinExistence type="predicted"/>
<comment type="caution">
    <text evidence="2">The sequence shown here is derived from an EMBL/GenBank/DDBJ whole genome shotgun (WGS) entry which is preliminary data.</text>
</comment>
<keyword evidence="3" id="KW-1185">Reference proteome</keyword>
<feature type="region of interest" description="Disordered" evidence="1">
    <location>
        <begin position="321"/>
        <end position="344"/>
    </location>
</feature>
<feature type="compositionally biased region" description="Basic and acidic residues" evidence="1">
    <location>
        <begin position="13"/>
        <end position="23"/>
    </location>
</feature>
<evidence type="ECO:0000256" key="1">
    <source>
        <dbReference type="SAM" id="MobiDB-lite"/>
    </source>
</evidence>
<evidence type="ECO:0000313" key="2">
    <source>
        <dbReference type="EMBL" id="KAJ8887814.1"/>
    </source>
</evidence>
<gene>
    <name evidence="2" type="ORF">PR048_014032</name>
</gene>
<sequence length="412" mass="45744">MKKKKIGWAETRPAGEREKTKGKVEPSLVKKRLGVVRREDKWKGSTDHLCGYRGESILGHHRLSGVGVVLIEVSTQEFCNRAGRHVVSATADLDTLFVAPSCVSVVWLWQDLASSLRQCYILARGFTNISVFPQCLTACGPSLDTASLPCVAGACRQAYPRPQHWRQVCFFEGWYQKMLDPKRASFSRKAFGWNTKVDAVYHASRTSASRHTQCDENTARQFKNLALSGVGALDECASVALIASKSENVTRNVRSEQRATSLHHAIRMAVTSHRLVRDVTSEWHLDDVAAFKVSATRCANETDQREQNRCTQFCKLKQNKRAGETGDPAQTRRPVASSDTIPTCENPGLTRPGIELCSPWWEASSLTAQPPWPPGWALRTCGRSATILDDVGGNLRLYHSAGGNFVCWTPSW</sequence>
<reference evidence="2 3" key="1">
    <citation type="submission" date="2023-02" db="EMBL/GenBank/DDBJ databases">
        <title>LHISI_Scaffold_Assembly.</title>
        <authorList>
            <person name="Stuart O.P."/>
            <person name="Cleave R."/>
            <person name="Magrath M.J.L."/>
            <person name="Mikheyev A.S."/>
        </authorList>
    </citation>
    <scope>NUCLEOTIDE SEQUENCE [LARGE SCALE GENOMIC DNA]</scope>
    <source>
        <strain evidence="2">Daus_M_001</strain>
        <tissue evidence="2">Leg muscle</tissue>
    </source>
</reference>
<feature type="region of interest" description="Disordered" evidence="1">
    <location>
        <begin position="1"/>
        <end position="23"/>
    </location>
</feature>
<dbReference type="EMBL" id="JARBHB010000004">
    <property type="protein sequence ID" value="KAJ8887814.1"/>
    <property type="molecule type" value="Genomic_DNA"/>
</dbReference>
<organism evidence="2 3">
    <name type="scientific">Dryococelus australis</name>
    <dbReference type="NCBI Taxonomy" id="614101"/>
    <lineage>
        <taxon>Eukaryota</taxon>
        <taxon>Metazoa</taxon>
        <taxon>Ecdysozoa</taxon>
        <taxon>Arthropoda</taxon>
        <taxon>Hexapoda</taxon>
        <taxon>Insecta</taxon>
        <taxon>Pterygota</taxon>
        <taxon>Neoptera</taxon>
        <taxon>Polyneoptera</taxon>
        <taxon>Phasmatodea</taxon>
        <taxon>Verophasmatodea</taxon>
        <taxon>Anareolatae</taxon>
        <taxon>Phasmatidae</taxon>
        <taxon>Eurycanthinae</taxon>
        <taxon>Dryococelus</taxon>
    </lineage>
</organism>
<name>A0ABQ9HUS4_9NEOP</name>
<protein>
    <submittedName>
        <fullName evidence="2">Uncharacterized protein</fullName>
    </submittedName>
</protein>
<accession>A0ABQ9HUS4</accession>